<dbReference type="GO" id="GO:0016829">
    <property type="term" value="F:lyase activity"/>
    <property type="evidence" value="ECO:0007669"/>
    <property type="project" value="InterPro"/>
</dbReference>
<feature type="domain" description="Aromatic amino acid beta-eliminating lyase/threonine aldolase" evidence="5">
    <location>
        <begin position="24"/>
        <end position="313"/>
    </location>
</feature>
<comment type="cofactor">
    <cofactor evidence="1">
        <name>pyridoxal 5'-phosphate</name>
        <dbReference type="ChEBI" id="CHEBI:597326"/>
    </cofactor>
</comment>
<proteinExistence type="inferred from homology"/>
<evidence type="ECO:0000256" key="1">
    <source>
        <dbReference type="ARBA" id="ARBA00001933"/>
    </source>
</evidence>
<dbReference type="GO" id="GO:0006520">
    <property type="term" value="P:amino acid metabolic process"/>
    <property type="evidence" value="ECO:0007669"/>
    <property type="project" value="InterPro"/>
</dbReference>
<dbReference type="Gene3D" id="3.90.1150.10">
    <property type="entry name" value="Aspartate Aminotransferase, domain 1"/>
    <property type="match status" value="1"/>
</dbReference>
<comment type="caution">
    <text evidence="6">The sequence shown here is derived from an EMBL/GenBank/DDBJ whole genome shotgun (WGS) entry which is preliminary data.</text>
</comment>
<reference evidence="6 7" key="1">
    <citation type="submission" date="2019-03" db="EMBL/GenBank/DDBJ databases">
        <title>Genomic Encyclopedia of Type Strains, Phase IV (KMG-V): Genome sequencing to study the core and pangenomes of soil and plant-associated prokaryotes.</title>
        <authorList>
            <person name="Whitman W."/>
        </authorList>
    </citation>
    <scope>NUCLEOTIDE SEQUENCE [LARGE SCALE GENOMIC DNA]</scope>
    <source>
        <strain evidence="6 7">23C40</strain>
    </source>
</reference>
<evidence type="ECO:0000259" key="5">
    <source>
        <dbReference type="Pfam" id="PF01212"/>
    </source>
</evidence>
<organism evidence="6 7">
    <name type="scientific">Sinorhizobium americanum</name>
    <dbReference type="NCBI Taxonomy" id="194963"/>
    <lineage>
        <taxon>Bacteria</taxon>
        <taxon>Pseudomonadati</taxon>
        <taxon>Pseudomonadota</taxon>
        <taxon>Alphaproteobacteria</taxon>
        <taxon>Hyphomicrobiales</taxon>
        <taxon>Rhizobiaceae</taxon>
        <taxon>Sinorhizobium/Ensifer group</taxon>
        <taxon>Sinorhizobium</taxon>
    </lineage>
</organism>
<comment type="subunit">
    <text evidence="3">Homotetramer.</text>
</comment>
<dbReference type="SUPFAM" id="SSF53383">
    <property type="entry name" value="PLP-dependent transferases"/>
    <property type="match status" value="1"/>
</dbReference>
<dbReference type="InterPro" id="IPR015422">
    <property type="entry name" value="PyrdxlP-dep_Trfase_small"/>
</dbReference>
<comment type="similarity">
    <text evidence="2">Belongs to the threonine aldolase family.</text>
</comment>
<sequence>MMHPPNLAAASFQPGGSEIATYHFNSDNGVPVCEQVMNALLSCNHGTETAYGADRFTARLGPVYSEFFERETFVFPVATGTAGNGLALGAVTPPYGTIFCHESAHIVTTEGGAPEFYSGGGRMTLLPGEHNKVSGADLDKALRKHGIGNVHHMAASAVSLTQATEAGVVYAKEELTELAEIAHKAGLKVHLDGARISNAMVSLGLTPAEITWKAGVDILTFGTTKNGTMNAEAVITFDPEIARGLGFMHKRAGHLFSKMRYMSAQLLSFLENDLWRSNAIQANRNASRIEAALKRCEGVIFPHPVQINEVFVILPPRLSRAQREKGIHLRPWELEGNGDGFRLVMSYCDRPEDIELFEEICREDAASQNGGHEPPAHAQLGSG</sequence>
<dbReference type="Pfam" id="PF01212">
    <property type="entry name" value="Beta_elim_lyase"/>
    <property type="match status" value="1"/>
</dbReference>
<dbReference type="InterPro" id="IPR015424">
    <property type="entry name" value="PyrdxlP-dep_Trfase"/>
</dbReference>
<evidence type="ECO:0000256" key="4">
    <source>
        <dbReference type="ARBA" id="ARBA00022898"/>
    </source>
</evidence>
<dbReference type="AlphaFoldDB" id="A0A4R2B4U0"/>
<accession>A0A4R2B4U0</accession>
<dbReference type="InterPro" id="IPR001597">
    <property type="entry name" value="ArAA_b-elim_lyase/Thr_aldolase"/>
</dbReference>
<evidence type="ECO:0000313" key="7">
    <source>
        <dbReference type="Proteomes" id="UP000295043"/>
    </source>
</evidence>
<dbReference type="PANTHER" id="PTHR48097">
    <property type="entry name" value="L-THREONINE ALDOLASE-RELATED"/>
    <property type="match status" value="1"/>
</dbReference>
<dbReference type="InterPro" id="IPR015421">
    <property type="entry name" value="PyrdxlP-dep_Trfase_major"/>
</dbReference>
<evidence type="ECO:0000256" key="3">
    <source>
        <dbReference type="ARBA" id="ARBA00011881"/>
    </source>
</evidence>
<dbReference type="RefSeq" id="WP_132080830.1">
    <property type="nucleotide sequence ID" value="NZ_SLVU01000028.1"/>
</dbReference>
<dbReference type="PANTHER" id="PTHR48097:SF5">
    <property type="entry name" value="LOW SPECIFICITY L-THREONINE ALDOLASE"/>
    <property type="match status" value="1"/>
</dbReference>
<keyword evidence="4" id="KW-0663">Pyridoxal phosphate</keyword>
<evidence type="ECO:0000313" key="6">
    <source>
        <dbReference type="EMBL" id="TCN20349.1"/>
    </source>
</evidence>
<name>A0A4R2B4U0_9HYPH</name>
<gene>
    <name evidence="6" type="ORF">EV184_12830</name>
</gene>
<evidence type="ECO:0000256" key="2">
    <source>
        <dbReference type="ARBA" id="ARBA00006966"/>
    </source>
</evidence>
<dbReference type="Gene3D" id="3.40.640.10">
    <property type="entry name" value="Type I PLP-dependent aspartate aminotransferase-like (Major domain)"/>
    <property type="match status" value="1"/>
</dbReference>
<dbReference type="Proteomes" id="UP000295043">
    <property type="component" value="Unassembled WGS sequence"/>
</dbReference>
<dbReference type="EMBL" id="SLVU01000028">
    <property type="protein sequence ID" value="TCN20349.1"/>
    <property type="molecule type" value="Genomic_DNA"/>
</dbReference>
<protein>
    <submittedName>
        <fullName evidence="6">L-threonine aldolase</fullName>
    </submittedName>
</protein>